<accession>A0ABQ9XW21</accession>
<gene>
    <name evidence="1" type="ORF">BLNAU_9365</name>
</gene>
<reference evidence="1 2" key="1">
    <citation type="journal article" date="2022" name="bioRxiv">
        <title>Genomics of Preaxostyla Flagellates Illuminates Evolutionary Transitions and the Path Towards Mitochondrial Loss.</title>
        <authorList>
            <person name="Novak L.V.F."/>
            <person name="Treitli S.C."/>
            <person name="Pyrih J."/>
            <person name="Halakuc P."/>
            <person name="Pipaliya S.V."/>
            <person name="Vacek V."/>
            <person name="Brzon O."/>
            <person name="Soukal P."/>
            <person name="Eme L."/>
            <person name="Dacks J.B."/>
            <person name="Karnkowska A."/>
            <person name="Elias M."/>
            <person name="Hampl V."/>
        </authorList>
    </citation>
    <scope>NUCLEOTIDE SEQUENCE [LARGE SCALE GENOMIC DNA]</scope>
    <source>
        <strain evidence="1">NAU3</strain>
        <tissue evidence="1">Gut</tissue>
    </source>
</reference>
<dbReference type="EMBL" id="JARBJD010000064">
    <property type="protein sequence ID" value="KAK2955675.1"/>
    <property type="molecule type" value="Genomic_DNA"/>
</dbReference>
<proteinExistence type="predicted"/>
<protein>
    <submittedName>
        <fullName evidence="1">Uncharacterized protein</fullName>
    </submittedName>
</protein>
<evidence type="ECO:0000313" key="2">
    <source>
        <dbReference type="Proteomes" id="UP001281761"/>
    </source>
</evidence>
<evidence type="ECO:0000313" key="1">
    <source>
        <dbReference type="EMBL" id="KAK2955675.1"/>
    </source>
</evidence>
<comment type="caution">
    <text evidence="1">The sequence shown here is derived from an EMBL/GenBank/DDBJ whole genome shotgun (WGS) entry which is preliminary data.</text>
</comment>
<organism evidence="1 2">
    <name type="scientific">Blattamonas nauphoetae</name>
    <dbReference type="NCBI Taxonomy" id="2049346"/>
    <lineage>
        <taxon>Eukaryota</taxon>
        <taxon>Metamonada</taxon>
        <taxon>Preaxostyla</taxon>
        <taxon>Oxymonadida</taxon>
        <taxon>Blattamonas</taxon>
    </lineage>
</organism>
<keyword evidence="2" id="KW-1185">Reference proteome</keyword>
<dbReference type="Proteomes" id="UP001281761">
    <property type="component" value="Unassembled WGS sequence"/>
</dbReference>
<sequence length="312" mass="35568">MVETTLYLIRSLVATLKLQPTLDDSLETKAVKFLESVYEVDEESADAFLGNFGETSDDPPTDFVHSIVVLLSSTSQAITTATMKMLKNVVHNCSAEVLLPLVQANLIPQLIRTLNPQSLSFAEAFKIHLSLLEIIATSLWLSTQVGLAHLEIKDDDEQQDVHETVLQQVVAPSEKYICHLCVNRYSIIERLQSYSFLVLLTQLLGISPYYQPTIQFVVNMPVFLTISSCLTFFESDCSIWCFLLEMNNAQREWNKKGGEVRQMWKTVLRMLRMEGFEDSMEEKLQNDKNGYYGRGIVYYSIQWNNQLGMNLP</sequence>
<name>A0ABQ9XW21_9EUKA</name>